<keyword evidence="2" id="KW-1185">Reference proteome</keyword>
<accession>A0ABW9ELZ0</accession>
<reference evidence="1 2" key="1">
    <citation type="journal article" date="2024" name="Chem. Sci.">
        <title>Discovery of megapolipeptins by genome mining of a Burkholderiales bacteria collection.</title>
        <authorList>
            <person name="Paulo B.S."/>
            <person name="Recchia M.J.J."/>
            <person name="Lee S."/>
            <person name="Fergusson C.H."/>
            <person name="Romanowski S.B."/>
            <person name="Hernandez A."/>
            <person name="Krull N."/>
            <person name="Liu D.Y."/>
            <person name="Cavanagh H."/>
            <person name="Bos A."/>
            <person name="Gray C.A."/>
            <person name="Murphy B.T."/>
            <person name="Linington R.G."/>
            <person name="Eustaquio A.S."/>
        </authorList>
    </citation>
    <scope>NUCLEOTIDE SEQUENCE [LARGE SCALE GENOMIC DNA]</scope>
    <source>
        <strain evidence="1 2">RL17-350-BIC-E</strain>
    </source>
</reference>
<proteinExistence type="predicted"/>
<protein>
    <submittedName>
        <fullName evidence="1">Uncharacterized protein</fullName>
    </submittedName>
</protein>
<dbReference type="RefSeq" id="WP_408147553.1">
    <property type="nucleotide sequence ID" value="NZ_JAQQCL010000026.1"/>
</dbReference>
<evidence type="ECO:0000313" key="1">
    <source>
        <dbReference type="EMBL" id="MFM0720124.1"/>
    </source>
</evidence>
<sequence length="335" mass="37383">MGFFHGLFGCHRAQTVPDLRAREAVARVLVMNPGLKYARHYEAKLTRAVALSLRYADDLVASLQPLHDANADAWSSDPAIRAFFATRDDLAQAFSRSETLRAYFERHANLTEAYAVLGMAMTERHILGVTMEGNSVRHDVPQTTLCFSDHRIRICSDSEASLRAEIARRMIDQLALEGLAGLAVRRRDLVKQSRALIEERVALLERQGTGLRAVIGAPLNDESAELDRLQTQINENTQTLATLRVPGTQAELELECVCNVFSTPSDHLYVQRRLLRLDMMNVVQPEGGEAGQEIQFDFARIPGNPAIVRVFVLVRFPRRELLPGGLNIDAAMRAI</sequence>
<dbReference type="EMBL" id="JAQQCL010000026">
    <property type="protein sequence ID" value="MFM0720124.1"/>
    <property type="molecule type" value="Genomic_DNA"/>
</dbReference>
<gene>
    <name evidence="1" type="ORF">PQQ73_27775</name>
</gene>
<comment type="caution">
    <text evidence="1">The sequence shown here is derived from an EMBL/GenBank/DDBJ whole genome shotgun (WGS) entry which is preliminary data.</text>
</comment>
<organism evidence="1 2">
    <name type="scientific">Paraburkholderia strydomiana</name>
    <dbReference type="NCBI Taxonomy" id="1245417"/>
    <lineage>
        <taxon>Bacteria</taxon>
        <taxon>Pseudomonadati</taxon>
        <taxon>Pseudomonadota</taxon>
        <taxon>Betaproteobacteria</taxon>
        <taxon>Burkholderiales</taxon>
        <taxon>Burkholderiaceae</taxon>
        <taxon>Paraburkholderia</taxon>
    </lineage>
</organism>
<evidence type="ECO:0000313" key="2">
    <source>
        <dbReference type="Proteomes" id="UP001629392"/>
    </source>
</evidence>
<name>A0ABW9ELZ0_9BURK</name>
<dbReference type="Proteomes" id="UP001629392">
    <property type="component" value="Unassembled WGS sequence"/>
</dbReference>